<comment type="activity regulation">
    <text evidence="11">Na(+) is not transported, but it plays an essential structural role and its presence is essential for fluoride channel function.</text>
</comment>
<evidence type="ECO:0000256" key="7">
    <source>
        <dbReference type="ARBA" id="ARBA00023136"/>
    </source>
</evidence>
<keyword evidence="6 11" id="KW-0406">Ion transport</keyword>
<evidence type="ECO:0000256" key="10">
    <source>
        <dbReference type="ARBA" id="ARBA00035585"/>
    </source>
</evidence>
<dbReference type="OrthoDB" id="9806299at2"/>
<accession>E5Y501</accession>
<comment type="caution">
    <text evidence="12">The sequence shown here is derived from an EMBL/GenBank/DDBJ whole genome shotgun (WGS) entry which is preliminary data.</text>
</comment>
<comment type="similarity">
    <text evidence="9 11">Belongs to the fluoride channel Fluc/FEX (TC 1.A.43) family.</text>
</comment>
<evidence type="ECO:0000256" key="5">
    <source>
        <dbReference type="ARBA" id="ARBA00022989"/>
    </source>
</evidence>
<dbReference type="GO" id="GO:0005886">
    <property type="term" value="C:plasma membrane"/>
    <property type="evidence" value="ECO:0007669"/>
    <property type="project" value="UniProtKB-SubCell"/>
</dbReference>
<keyword evidence="13" id="KW-1185">Reference proteome</keyword>
<keyword evidence="11" id="KW-0479">Metal-binding</keyword>
<evidence type="ECO:0000256" key="8">
    <source>
        <dbReference type="ARBA" id="ARBA00023303"/>
    </source>
</evidence>
<feature type="transmembrane region" description="Helical" evidence="11">
    <location>
        <begin position="38"/>
        <end position="57"/>
    </location>
</feature>
<keyword evidence="8 11" id="KW-0407">Ion channel</keyword>
<evidence type="ECO:0000256" key="2">
    <source>
        <dbReference type="ARBA" id="ARBA00022475"/>
    </source>
</evidence>
<keyword evidence="11" id="KW-0813">Transport</keyword>
<keyword evidence="7 11" id="KW-0472">Membrane</keyword>
<dbReference type="Pfam" id="PF02537">
    <property type="entry name" value="CRCB"/>
    <property type="match status" value="1"/>
</dbReference>
<comment type="subcellular location">
    <subcellularLocation>
        <location evidence="1 11">Cell membrane</location>
        <topology evidence="1 11">Multi-pass membrane protein</topology>
    </subcellularLocation>
</comment>
<comment type="function">
    <text evidence="11">Fluoride-specific ion channel. Important for reducing fluoride concentration in the cell, thus reducing its toxicity.</text>
</comment>
<dbReference type="RefSeq" id="WP_005026272.1">
    <property type="nucleotide sequence ID" value="NZ_KE150238.1"/>
</dbReference>
<keyword evidence="3" id="KW-0997">Cell inner membrane</keyword>
<dbReference type="Proteomes" id="UP000006034">
    <property type="component" value="Unassembled WGS sequence"/>
</dbReference>
<dbReference type="NCBIfam" id="TIGR00494">
    <property type="entry name" value="crcB"/>
    <property type="match status" value="1"/>
</dbReference>
<evidence type="ECO:0000256" key="6">
    <source>
        <dbReference type="ARBA" id="ARBA00023065"/>
    </source>
</evidence>
<name>E5Y501_BILW3</name>
<dbReference type="AlphaFoldDB" id="E5Y501"/>
<protein>
    <recommendedName>
        <fullName evidence="11">Fluoride-specific ion channel FluC</fullName>
    </recommendedName>
</protein>
<dbReference type="HOGENOM" id="CLU_114342_3_0_7"/>
<organism evidence="12 13">
    <name type="scientific">Bilophila wadsworthia (strain 3_1_6)</name>
    <dbReference type="NCBI Taxonomy" id="563192"/>
    <lineage>
        <taxon>Bacteria</taxon>
        <taxon>Pseudomonadati</taxon>
        <taxon>Thermodesulfobacteriota</taxon>
        <taxon>Desulfovibrionia</taxon>
        <taxon>Desulfovibrionales</taxon>
        <taxon>Desulfovibrionaceae</taxon>
        <taxon>Bilophila</taxon>
    </lineage>
</organism>
<comment type="catalytic activity">
    <reaction evidence="10">
        <text>fluoride(in) = fluoride(out)</text>
        <dbReference type="Rhea" id="RHEA:76159"/>
        <dbReference type="ChEBI" id="CHEBI:17051"/>
    </reaction>
    <physiologicalReaction direction="left-to-right" evidence="10">
        <dbReference type="Rhea" id="RHEA:76160"/>
    </physiologicalReaction>
</comment>
<dbReference type="eggNOG" id="COG0239">
    <property type="taxonomic scope" value="Bacteria"/>
</dbReference>
<evidence type="ECO:0000256" key="9">
    <source>
        <dbReference type="ARBA" id="ARBA00035120"/>
    </source>
</evidence>
<keyword evidence="5 11" id="KW-1133">Transmembrane helix</keyword>
<evidence type="ECO:0000256" key="11">
    <source>
        <dbReference type="HAMAP-Rule" id="MF_00454"/>
    </source>
</evidence>
<feature type="binding site" evidence="11">
    <location>
        <position position="79"/>
    </location>
    <ligand>
        <name>Na(+)</name>
        <dbReference type="ChEBI" id="CHEBI:29101"/>
        <note>structural</note>
    </ligand>
</feature>
<proteinExistence type="inferred from homology"/>
<keyword evidence="2 11" id="KW-1003">Cell membrane</keyword>
<gene>
    <name evidence="11" type="primary">fluC</name>
    <name evidence="11" type="synonym">crcB</name>
    <name evidence="12" type="ORF">HMPREF0179_01264</name>
</gene>
<reference evidence="12 13" key="2">
    <citation type="submission" date="2013-04" db="EMBL/GenBank/DDBJ databases">
        <title>The Genome Sequence of Bilophila wadsworthia 3_1_6.</title>
        <authorList>
            <consortium name="The Broad Institute Genomics Platform"/>
            <person name="Earl A."/>
            <person name="Ward D."/>
            <person name="Feldgarden M."/>
            <person name="Gevers D."/>
            <person name="Sibley C."/>
            <person name="Strauss J."/>
            <person name="Allen-Vercoe E."/>
            <person name="Walker B."/>
            <person name="Young S."/>
            <person name="Zeng Q."/>
            <person name="Gargeya S."/>
            <person name="Fitzgerald M."/>
            <person name="Haas B."/>
            <person name="Abouelleil A."/>
            <person name="Allen A.W."/>
            <person name="Alvarado L."/>
            <person name="Arachchi H.M."/>
            <person name="Berlin A.M."/>
            <person name="Chapman S.B."/>
            <person name="Gainer-Dewar J."/>
            <person name="Goldberg J."/>
            <person name="Griggs A."/>
            <person name="Gujja S."/>
            <person name="Hansen M."/>
            <person name="Howarth C."/>
            <person name="Imamovic A."/>
            <person name="Ireland A."/>
            <person name="Larimer J."/>
            <person name="McCowan C."/>
            <person name="Murphy C."/>
            <person name="Pearson M."/>
            <person name="Poon T.W."/>
            <person name="Priest M."/>
            <person name="Roberts A."/>
            <person name="Saif S."/>
            <person name="Shea T."/>
            <person name="Sisk P."/>
            <person name="Sykes S."/>
            <person name="Wortman J."/>
            <person name="Nusbaum C."/>
            <person name="Birren B."/>
        </authorList>
    </citation>
    <scope>NUCLEOTIDE SEQUENCE [LARGE SCALE GENOMIC DNA]</scope>
    <source>
        <strain evidence="12 13">3_1_6</strain>
    </source>
</reference>
<evidence type="ECO:0000256" key="1">
    <source>
        <dbReference type="ARBA" id="ARBA00004651"/>
    </source>
</evidence>
<feature type="transmembrane region" description="Helical" evidence="11">
    <location>
        <begin position="104"/>
        <end position="123"/>
    </location>
</feature>
<dbReference type="HAMAP" id="MF_00454">
    <property type="entry name" value="FluC"/>
    <property type="match status" value="1"/>
</dbReference>
<dbReference type="GO" id="GO:0140114">
    <property type="term" value="P:cellular detoxification of fluoride"/>
    <property type="evidence" value="ECO:0007669"/>
    <property type="project" value="UniProtKB-UniRule"/>
</dbReference>
<evidence type="ECO:0000256" key="3">
    <source>
        <dbReference type="ARBA" id="ARBA00022519"/>
    </source>
</evidence>
<feature type="binding site" evidence="11">
    <location>
        <position position="76"/>
    </location>
    <ligand>
        <name>Na(+)</name>
        <dbReference type="ChEBI" id="CHEBI:29101"/>
        <note>structural</note>
    </ligand>
</feature>
<evidence type="ECO:0000256" key="4">
    <source>
        <dbReference type="ARBA" id="ARBA00022692"/>
    </source>
</evidence>
<sequence>MMPAEMLCVAAGGALGALCRHGVSLWCADRFGKAFPCGTLLVNVSGSLLMGLLAGCWQRWGTPSAFALFAGAGFLGALTTFSTFSMDTLAAFHAGHPAKAMLNIGLNTTLCLTATAAAYFLIVP</sequence>
<dbReference type="EMBL" id="ADCP02000001">
    <property type="protein sequence ID" value="EFV44768.1"/>
    <property type="molecule type" value="Genomic_DNA"/>
</dbReference>
<dbReference type="STRING" id="563192.HMPREF0179_01264"/>
<feature type="transmembrane region" description="Helical" evidence="11">
    <location>
        <begin position="64"/>
        <end position="84"/>
    </location>
</feature>
<keyword evidence="11" id="KW-0915">Sodium</keyword>
<dbReference type="GO" id="GO:0062054">
    <property type="term" value="F:fluoride channel activity"/>
    <property type="evidence" value="ECO:0007669"/>
    <property type="project" value="UniProtKB-UniRule"/>
</dbReference>
<dbReference type="GeneID" id="78086395"/>
<dbReference type="PANTHER" id="PTHR28259">
    <property type="entry name" value="FLUORIDE EXPORT PROTEIN 1-RELATED"/>
    <property type="match status" value="1"/>
</dbReference>
<evidence type="ECO:0000313" key="13">
    <source>
        <dbReference type="Proteomes" id="UP000006034"/>
    </source>
</evidence>
<reference evidence="12 13" key="1">
    <citation type="submission" date="2010-10" db="EMBL/GenBank/DDBJ databases">
        <authorList>
            <consortium name="The Broad Institute Genome Sequencing Platform"/>
            <person name="Ward D."/>
            <person name="Earl A."/>
            <person name="Feldgarden M."/>
            <person name="Young S.K."/>
            <person name="Gargeya S."/>
            <person name="Zeng Q."/>
            <person name="Alvarado L."/>
            <person name="Berlin A."/>
            <person name="Bochicchio J."/>
            <person name="Chapman S.B."/>
            <person name="Chen Z."/>
            <person name="Freedman E."/>
            <person name="Gellesch M."/>
            <person name="Goldberg J."/>
            <person name="Griggs A."/>
            <person name="Gujja S."/>
            <person name="Heilman E."/>
            <person name="Heiman D."/>
            <person name="Howarth C."/>
            <person name="Mehta T."/>
            <person name="Neiman D."/>
            <person name="Pearson M."/>
            <person name="Roberts A."/>
            <person name="Saif S."/>
            <person name="Shea T."/>
            <person name="Shenoy N."/>
            <person name="Sisk P."/>
            <person name="Stolte C."/>
            <person name="Sykes S."/>
            <person name="White J."/>
            <person name="Yandava C."/>
            <person name="Allen-Vercoe E."/>
            <person name="Sibley C."/>
            <person name="Ambrose C.E."/>
            <person name="Strauss J."/>
            <person name="Daigneault M."/>
            <person name="Haas B."/>
            <person name="Nusbaum C."/>
            <person name="Birren B."/>
        </authorList>
    </citation>
    <scope>NUCLEOTIDE SEQUENCE [LARGE SCALE GENOMIC DNA]</scope>
    <source>
        <strain evidence="12 13">3_1_6</strain>
    </source>
</reference>
<dbReference type="PANTHER" id="PTHR28259:SF1">
    <property type="entry name" value="FLUORIDE EXPORT PROTEIN 1-RELATED"/>
    <property type="match status" value="1"/>
</dbReference>
<keyword evidence="4 11" id="KW-0812">Transmembrane</keyword>
<dbReference type="GO" id="GO:0046872">
    <property type="term" value="F:metal ion binding"/>
    <property type="evidence" value="ECO:0007669"/>
    <property type="project" value="UniProtKB-KW"/>
</dbReference>
<dbReference type="InterPro" id="IPR003691">
    <property type="entry name" value="FluC"/>
</dbReference>
<evidence type="ECO:0000313" key="12">
    <source>
        <dbReference type="EMBL" id="EFV44768.1"/>
    </source>
</evidence>